<feature type="compositionally biased region" description="Low complexity" evidence="1">
    <location>
        <begin position="381"/>
        <end position="399"/>
    </location>
</feature>
<feature type="compositionally biased region" description="Low complexity" evidence="1">
    <location>
        <begin position="232"/>
        <end position="253"/>
    </location>
</feature>
<evidence type="ECO:0000313" key="4">
    <source>
        <dbReference type="Proteomes" id="UP000070501"/>
    </source>
</evidence>
<accession>A0A136J0A4</accession>
<dbReference type="Proteomes" id="UP000070501">
    <property type="component" value="Unassembled WGS sequence"/>
</dbReference>
<keyword evidence="2" id="KW-1133">Transmembrane helix</keyword>
<dbReference type="AlphaFoldDB" id="A0A136J0A4"/>
<evidence type="ECO:0000256" key="2">
    <source>
        <dbReference type="SAM" id="Phobius"/>
    </source>
</evidence>
<keyword evidence="4" id="KW-1185">Reference proteome</keyword>
<name>A0A136J0A4_9PEZI</name>
<feature type="compositionally biased region" description="Low complexity" evidence="1">
    <location>
        <begin position="351"/>
        <end position="371"/>
    </location>
</feature>
<proteinExistence type="predicted"/>
<evidence type="ECO:0000256" key="1">
    <source>
        <dbReference type="SAM" id="MobiDB-lite"/>
    </source>
</evidence>
<feature type="region of interest" description="Disordered" evidence="1">
    <location>
        <begin position="174"/>
        <end position="273"/>
    </location>
</feature>
<dbReference type="OrthoDB" id="4148662at2759"/>
<organism evidence="3 4">
    <name type="scientific">Microdochium bolleyi</name>
    <dbReference type="NCBI Taxonomy" id="196109"/>
    <lineage>
        <taxon>Eukaryota</taxon>
        <taxon>Fungi</taxon>
        <taxon>Dikarya</taxon>
        <taxon>Ascomycota</taxon>
        <taxon>Pezizomycotina</taxon>
        <taxon>Sordariomycetes</taxon>
        <taxon>Xylariomycetidae</taxon>
        <taxon>Xylariales</taxon>
        <taxon>Microdochiaceae</taxon>
        <taxon>Microdochium</taxon>
    </lineage>
</organism>
<dbReference type="STRING" id="196109.A0A136J0A4"/>
<gene>
    <name evidence="3" type="ORF">Micbo1qcDRAFT_205329</name>
</gene>
<feature type="compositionally biased region" description="Low complexity" evidence="1">
    <location>
        <begin position="507"/>
        <end position="522"/>
    </location>
</feature>
<keyword evidence="2" id="KW-0812">Transmembrane</keyword>
<dbReference type="EMBL" id="KQ964252">
    <property type="protein sequence ID" value="KXJ90494.1"/>
    <property type="molecule type" value="Genomic_DNA"/>
</dbReference>
<keyword evidence="2" id="KW-0472">Membrane</keyword>
<dbReference type="InParanoid" id="A0A136J0A4"/>
<feature type="compositionally biased region" description="Low complexity" evidence="1">
    <location>
        <begin position="261"/>
        <end position="273"/>
    </location>
</feature>
<feature type="compositionally biased region" description="Low complexity" evidence="1">
    <location>
        <begin position="174"/>
        <end position="224"/>
    </location>
</feature>
<evidence type="ECO:0000313" key="3">
    <source>
        <dbReference type="EMBL" id="KXJ90494.1"/>
    </source>
</evidence>
<feature type="compositionally biased region" description="Low complexity" evidence="1">
    <location>
        <begin position="432"/>
        <end position="445"/>
    </location>
</feature>
<feature type="region of interest" description="Disordered" evidence="1">
    <location>
        <begin position="310"/>
        <end position="546"/>
    </location>
</feature>
<reference evidence="4" key="1">
    <citation type="submission" date="2016-02" db="EMBL/GenBank/DDBJ databases">
        <title>Draft genome sequence of Microdochium bolleyi, a fungal endophyte of beachgrass.</title>
        <authorList>
            <consortium name="DOE Joint Genome Institute"/>
            <person name="David A.S."/>
            <person name="May G."/>
            <person name="Haridas S."/>
            <person name="Lim J."/>
            <person name="Wang M."/>
            <person name="Labutti K."/>
            <person name="Lipzen A."/>
            <person name="Barry K."/>
            <person name="Grigoriev I.V."/>
        </authorList>
    </citation>
    <scope>NUCLEOTIDE SEQUENCE [LARGE SCALE GENOMIC DNA]</scope>
    <source>
        <strain evidence="4">J235TASD1</strain>
    </source>
</reference>
<protein>
    <submittedName>
        <fullName evidence="3">Uncharacterized protein</fullName>
    </submittedName>
</protein>
<feature type="transmembrane region" description="Helical" evidence="2">
    <location>
        <begin position="278"/>
        <end position="301"/>
    </location>
</feature>
<sequence>MTLYLPLAADLRHDARQNSQPNPNVSLGSCYYAAGSEAGSNFIPCGNSAFGFYTCCQAGDNCISGNACFNYRDQITYLASCTDPSYSAASCPNKGSYGDQQWSGIVQCSAQAGTWANCEEASGAVAVGDANPSCTCAGRPPLFTAAAFLAPKAQLPLTAGGSISWYSGFAPPSGLTPTGRPSSSSTTRPNSSNPTTTSSSTTTPTSSANNSPSPSPSAPSSSNNSPPPTAPPGSDDSSTVSSSGPLQTSTTGGAAVGGTGSSSSSTTDGSSLSTGSKIGIGVGTAAAGLLLIGLIAFLLIARRRRHRDARFDDNGNGSSYGGAFDAVPSPPAPQPGAGYAAGGGGGPWMPPQQHQHQQRPWDQPMQQQQRPYGNHPSYYRPPAAGTATGAAGPFAGTNAKTRRQPEPVMLDGTPVSPNRRSELPGDSTYDYPVSTASPVTTATSGVGPGSPSPPSTVDHNNYNGVLQPEREGGGGRGLFVVNPDIGSRGSPNLAAAEPERKRQDLLYQGQYEQYHTQQQQQQPVRGPGPGSAPIDLRQTIQSRFRK</sequence>